<name>A0ABS0IM30_9BACT</name>
<dbReference type="EMBL" id="JADQDQ010000012">
    <property type="protein sequence ID" value="MBF9239432.1"/>
    <property type="molecule type" value="Genomic_DNA"/>
</dbReference>
<organism evidence="1 2">
    <name type="scientific">Hymenobacter jeongseonensis</name>
    <dbReference type="NCBI Taxonomy" id="2791027"/>
    <lineage>
        <taxon>Bacteria</taxon>
        <taxon>Pseudomonadati</taxon>
        <taxon>Bacteroidota</taxon>
        <taxon>Cytophagia</taxon>
        <taxon>Cytophagales</taxon>
        <taxon>Hymenobacteraceae</taxon>
        <taxon>Hymenobacter</taxon>
    </lineage>
</organism>
<accession>A0ABS0IM30</accession>
<keyword evidence="2" id="KW-1185">Reference proteome</keyword>
<dbReference type="Proteomes" id="UP000597617">
    <property type="component" value="Unassembled WGS sequence"/>
</dbReference>
<evidence type="ECO:0000313" key="1">
    <source>
        <dbReference type="EMBL" id="MBF9239432.1"/>
    </source>
</evidence>
<gene>
    <name evidence="1" type="ORF">I2I05_18715</name>
</gene>
<sequence>MRITASFSALPRPAQWMAARQLRRDIVCRLGQSTASLTWWRQALLEVNPLLEWTNDQRVIVVRRGRTLLDRVARCYLLSLSPGSGLAASPDPIDEELLGLLP</sequence>
<reference evidence="1 2" key="1">
    <citation type="submission" date="2020-11" db="EMBL/GenBank/DDBJ databases">
        <authorList>
            <person name="Kim M.K."/>
        </authorList>
    </citation>
    <scope>NUCLEOTIDE SEQUENCE [LARGE SCALE GENOMIC DNA]</scope>
    <source>
        <strain evidence="1 2">BT683</strain>
    </source>
</reference>
<comment type="caution">
    <text evidence="1">The sequence shown here is derived from an EMBL/GenBank/DDBJ whole genome shotgun (WGS) entry which is preliminary data.</text>
</comment>
<dbReference type="RefSeq" id="WP_196283779.1">
    <property type="nucleotide sequence ID" value="NZ_JADQDQ010000012.1"/>
</dbReference>
<proteinExistence type="predicted"/>
<protein>
    <submittedName>
        <fullName evidence="1">Uncharacterized protein</fullName>
    </submittedName>
</protein>
<evidence type="ECO:0000313" key="2">
    <source>
        <dbReference type="Proteomes" id="UP000597617"/>
    </source>
</evidence>